<dbReference type="VEuPathDB" id="VectorBase:ADIR014242"/>
<reference evidence="1" key="2">
    <citation type="submission" date="2020-05" db="UniProtKB">
        <authorList>
            <consortium name="EnsemblMetazoa"/>
        </authorList>
    </citation>
    <scope>IDENTIFICATION</scope>
    <source>
        <strain evidence="1">WRAIR2</strain>
    </source>
</reference>
<accession>A0A182NWG9</accession>
<keyword evidence="2" id="KW-1185">Reference proteome</keyword>
<dbReference type="AlphaFoldDB" id="A0A182NWG9"/>
<sequence>MVVCNYSLISEFCRRTCAFLFQTALLTSVPSAE</sequence>
<dbReference type="Proteomes" id="UP000075884">
    <property type="component" value="Unassembled WGS sequence"/>
</dbReference>
<reference evidence="2" key="1">
    <citation type="submission" date="2013-03" db="EMBL/GenBank/DDBJ databases">
        <title>The Genome Sequence of Anopheles dirus WRAIR2.</title>
        <authorList>
            <consortium name="The Broad Institute Genomics Platform"/>
            <person name="Neafsey D.E."/>
            <person name="Walton C."/>
            <person name="Walker B."/>
            <person name="Young S.K."/>
            <person name="Zeng Q."/>
            <person name="Gargeya S."/>
            <person name="Fitzgerald M."/>
            <person name="Haas B."/>
            <person name="Abouelleil A."/>
            <person name="Allen A.W."/>
            <person name="Alvarado L."/>
            <person name="Arachchi H.M."/>
            <person name="Berlin A.M."/>
            <person name="Chapman S.B."/>
            <person name="Gainer-Dewar J."/>
            <person name="Goldberg J."/>
            <person name="Griggs A."/>
            <person name="Gujja S."/>
            <person name="Hansen M."/>
            <person name="Howarth C."/>
            <person name="Imamovic A."/>
            <person name="Ireland A."/>
            <person name="Larimer J."/>
            <person name="McCowan C."/>
            <person name="Murphy C."/>
            <person name="Pearson M."/>
            <person name="Poon T.W."/>
            <person name="Priest M."/>
            <person name="Roberts A."/>
            <person name="Saif S."/>
            <person name="Shea T."/>
            <person name="Sisk P."/>
            <person name="Sykes S."/>
            <person name="Wortman J."/>
            <person name="Nusbaum C."/>
            <person name="Birren B."/>
        </authorList>
    </citation>
    <scope>NUCLEOTIDE SEQUENCE [LARGE SCALE GENOMIC DNA]</scope>
    <source>
        <strain evidence="2">WRAIR2</strain>
    </source>
</reference>
<protein>
    <submittedName>
        <fullName evidence="1">Uncharacterized protein</fullName>
    </submittedName>
</protein>
<evidence type="ECO:0000313" key="1">
    <source>
        <dbReference type="EnsemblMetazoa" id="ADIR014242-PA"/>
    </source>
</evidence>
<organism evidence="1 2">
    <name type="scientific">Anopheles dirus</name>
    <dbReference type="NCBI Taxonomy" id="7168"/>
    <lineage>
        <taxon>Eukaryota</taxon>
        <taxon>Metazoa</taxon>
        <taxon>Ecdysozoa</taxon>
        <taxon>Arthropoda</taxon>
        <taxon>Hexapoda</taxon>
        <taxon>Insecta</taxon>
        <taxon>Pterygota</taxon>
        <taxon>Neoptera</taxon>
        <taxon>Endopterygota</taxon>
        <taxon>Diptera</taxon>
        <taxon>Nematocera</taxon>
        <taxon>Culicoidea</taxon>
        <taxon>Culicidae</taxon>
        <taxon>Anophelinae</taxon>
        <taxon>Anopheles</taxon>
    </lineage>
</organism>
<dbReference type="EnsemblMetazoa" id="ADIR014242-RA">
    <property type="protein sequence ID" value="ADIR014242-PA"/>
    <property type="gene ID" value="ADIR014242"/>
</dbReference>
<proteinExistence type="predicted"/>
<evidence type="ECO:0000313" key="2">
    <source>
        <dbReference type="Proteomes" id="UP000075884"/>
    </source>
</evidence>
<name>A0A182NWG9_9DIPT</name>